<evidence type="ECO:0000256" key="8">
    <source>
        <dbReference type="ARBA" id="ARBA00023136"/>
    </source>
</evidence>
<evidence type="ECO:0000256" key="1">
    <source>
        <dbReference type="ARBA" id="ARBA00004141"/>
    </source>
</evidence>
<keyword evidence="12" id="KW-1185">Reference proteome</keyword>
<dbReference type="GeneID" id="8384998"/>
<dbReference type="OrthoDB" id="27596at2157"/>
<feature type="region of interest" description="Disordered" evidence="9">
    <location>
        <begin position="40"/>
        <end position="63"/>
    </location>
</feature>
<evidence type="ECO:0000256" key="5">
    <source>
        <dbReference type="ARBA" id="ARBA00022679"/>
    </source>
</evidence>
<comment type="pathway">
    <text evidence="3">Sphingolipid metabolism.</text>
</comment>
<dbReference type="STRING" id="519442.Huta_2693"/>
<dbReference type="Gene3D" id="3.90.550.10">
    <property type="entry name" value="Spore Coat Polysaccharide Biosynthesis Protein SpsA, Chain A"/>
    <property type="match status" value="1"/>
</dbReference>
<evidence type="ECO:0000256" key="3">
    <source>
        <dbReference type="ARBA" id="ARBA00004991"/>
    </source>
</evidence>
<comment type="subcellular location">
    <subcellularLocation>
        <location evidence="1">Membrane</location>
        <topology evidence="1">Multi-pass membrane protein</topology>
    </subcellularLocation>
</comment>
<keyword evidence="4" id="KW-0328">Glycosyltransferase</keyword>
<evidence type="ECO:0000313" key="11">
    <source>
        <dbReference type="EMBL" id="ACV12854.1"/>
    </source>
</evidence>
<dbReference type="AlphaFoldDB" id="C7NQC8"/>
<keyword evidence="6 10" id="KW-0812">Transmembrane</keyword>
<sequence>MERPPVSVLLPTTTWTPACRQVAEQLRDDDELLVLPDHESDPVAKQTGHPPSVSVIPAGDPDGCSGKANAIDVGMERARHDRLVWTDDDFEHPPDWLDQLSADYDRHGPVSEVPFFRGRDALSVLLEPTNVFGGTLTTWAADIPWGGSVIFERGDLEVDAFRADLTRTISDDGTLDEHLDVTSIRRVHEVSAGGTIDESLERFVRFIKIVRFHGPGITVFNALALLALTALLVLYPVLTTVAVTLSYGIIYAAFGIRRWTFLLAVPATILNLPLFAYALARRTFVWGGRRYRWRSMFDVEVVE</sequence>
<dbReference type="GO" id="GO:0016740">
    <property type="term" value="F:transferase activity"/>
    <property type="evidence" value="ECO:0007669"/>
    <property type="project" value="UniProtKB-KW"/>
</dbReference>
<dbReference type="eggNOG" id="arCOG01389">
    <property type="taxonomic scope" value="Archaea"/>
</dbReference>
<dbReference type="InterPro" id="IPR029044">
    <property type="entry name" value="Nucleotide-diphossugar_trans"/>
</dbReference>
<dbReference type="KEGG" id="hut:Huta_2693"/>
<dbReference type="InterPro" id="IPR025993">
    <property type="entry name" value="Ceramide_glucosylTrfase"/>
</dbReference>
<feature type="transmembrane region" description="Helical" evidence="10">
    <location>
        <begin position="220"/>
        <end position="253"/>
    </location>
</feature>
<evidence type="ECO:0000256" key="7">
    <source>
        <dbReference type="ARBA" id="ARBA00022989"/>
    </source>
</evidence>
<dbReference type="HOGENOM" id="CLU_914009_0_0_2"/>
<keyword evidence="5 11" id="KW-0808">Transferase</keyword>
<comment type="pathway">
    <text evidence="2">Lipid metabolism; sphingolipid metabolism.</text>
</comment>
<reference evidence="11 12" key="1">
    <citation type="journal article" date="2009" name="Stand. Genomic Sci.">
        <title>Complete genome sequence of Halorhabdus utahensis type strain (AX-2).</title>
        <authorList>
            <person name="Anderson I."/>
            <person name="Tindall B.J."/>
            <person name="Pomrenke H."/>
            <person name="Goker M."/>
            <person name="Lapidus A."/>
            <person name="Nolan M."/>
            <person name="Copeland A."/>
            <person name="Glavina Del Rio T."/>
            <person name="Chen F."/>
            <person name="Tice H."/>
            <person name="Cheng J.F."/>
            <person name="Lucas S."/>
            <person name="Chertkov O."/>
            <person name="Bruce D."/>
            <person name="Brettin T."/>
            <person name="Detter J.C."/>
            <person name="Han C."/>
            <person name="Goodwin L."/>
            <person name="Land M."/>
            <person name="Hauser L."/>
            <person name="Chang Y.J."/>
            <person name="Jeffries C.D."/>
            <person name="Pitluck S."/>
            <person name="Pati A."/>
            <person name="Mavromatis K."/>
            <person name="Ivanova N."/>
            <person name="Ovchinnikova G."/>
            <person name="Chen A."/>
            <person name="Palaniappan K."/>
            <person name="Chain P."/>
            <person name="Rohde M."/>
            <person name="Bristow J."/>
            <person name="Eisen J.A."/>
            <person name="Markowitz V."/>
            <person name="Hugenholtz P."/>
            <person name="Kyrpides N.C."/>
            <person name="Klenk H.P."/>
        </authorList>
    </citation>
    <scope>NUCLEOTIDE SEQUENCE [LARGE SCALE GENOMIC DNA]</scope>
    <source>
        <strain evidence="12">DSM 12940 / JCM 11049 / AX-2</strain>
    </source>
</reference>
<dbReference type="RefSeq" id="WP_015790416.1">
    <property type="nucleotide sequence ID" value="NC_013158.1"/>
</dbReference>
<organism evidence="11 12">
    <name type="scientific">Halorhabdus utahensis (strain DSM 12940 / JCM 11049 / AX-2)</name>
    <dbReference type="NCBI Taxonomy" id="519442"/>
    <lineage>
        <taxon>Archaea</taxon>
        <taxon>Methanobacteriati</taxon>
        <taxon>Methanobacteriota</taxon>
        <taxon>Stenosarchaea group</taxon>
        <taxon>Halobacteria</taxon>
        <taxon>Halobacteriales</taxon>
        <taxon>Haloarculaceae</taxon>
        <taxon>Halorhabdus</taxon>
    </lineage>
</organism>
<evidence type="ECO:0000256" key="9">
    <source>
        <dbReference type="SAM" id="MobiDB-lite"/>
    </source>
</evidence>
<keyword evidence="7 10" id="KW-1133">Transmembrane helix</keyword>
<name>C7NQC8_HALUD</name>
<feature type="transmembrane region" description="Helical" evidence="10">
    <location>
        <begin position="259"/>
        <end position="280"/>
    </location>
</feature>
<dbReference type="Proteomes" id="UP000002071">
    <property type="component" value="Chromosome"/>
</dbReference>
<dbReference type="CDD" id="cd00761">
    <property type="entry name" value="Glyco_tranf_GTA_type"/>
    <property type="match status" value="1"/>
</dbReference>
<proteinExistence type="predicted"/>
<protein>
    <submittedName>
        <fullName evidence="11">Glycosyl transferase</fullName>
    </submittedName>
</protein>
<accession>C7NQC8</accession>
<gene>
    <name evidence="11" type="ordered locus">Huta_2693</name>
</gene>
<evidence type="ECO:0000256" key="10">
    <source>
        <dbReference type="SAM" id="Phobius"/>
    </source>
</evidence>
<dbReference type="Pfam" id="PF13506">
    <property type="entry name" value="Glyco_transf_21"/>
    <property type="match status" value="1"/>
</dbReference>
<evidence type="ECO:0000256" key="4">
    <source>
        <dbReference type="ARBA" id="ARBA00022676"/>
    </source>
</evidence>
<dbReference type="SUPFAM" id="SSF53448">
    <property type="entry name" value="Nucleotide-diphospho-sugar transferases"/>
    <property type="match status" value="1"/>
</dbReference>
<keyword evidence="8 10" id="KW-0472">Membrane</keyword>
<evidence type="ECO:0000313" key="12">
    <source>
        <dbReference type="Proteomes" id="UP000002071"/>
    </source>
</evidence>
<evidence type="ECO:0000256" key="2">
    <source>
        <dbReference type="ARBA" id="ARBA00004760"/>
    </source>
</evidence>
<dbReference type="EMBL" id="CP001687">
    <property type="protein sequence ID" value="ACV12854.1"/>
    <property type="molecule type" value="Genomic_DNA"/>
</dbReference>
<evidence type="ECO:0000256" key="6">
    <source>
        <dbReference type="ARBA" id="ARBA00022692"/>
    </source>
</evidence>